<proteinExistence type="predicted"/>
<organism evidence="3 4">
    <name type="scientific">Podarcis muralis</name>
    <name type="common">Wall lizard</name>
    <name type="synonym">Lacerta muralis</name>
    <dbReference type="NCBI Taxonomy" id="64176"/>
    <lineage>
        <taxon>Eukaryota</taxon>
        <taxon>Metazoa</taxon>
        <taxon>Chordata</taxon>
        <taxon>Craniata</taxon>
        <taxon>Vertebrata</taxon>
        <taxon>Euteleostomi</taxon>
        <taxon>Lepidosauria</taxon>
        <taxon>Squamata</taxon>
        <taxon>Bifurcata</taxon>
        <taxon>Unidentata</taxon>
        <taxon>Episquamata</taxon>
        <taxon>Laterata</taxon>
        <taxon>Lacertibaenia</taxon>
        <taxon>Lacertidae</taxon>
        <taxon>Podarcis</taxon>
    </lineage>
</organism>
<dbReference type="PROSITE" id="PS50102">
    <property type="entry name" value="RRM"/>
    <property type="match status" value="1"/>
</dbReference>
<sequence>MKFIHLFTFINQKKTPVSNECFPRLLFSFQRKHETLLFPHLIQKSEQGLFDAALPRLDKVAQCLSRLTGTNYTSQHALCQPASQVFRETLDRNESKCFSVASSRRNASRGEICATMATAQAAKPKRTIVVCGVPDGLLSDDVMADILMIHFQKGKNKGGDVEDVAYPTSTKGVAYVTFEDERDAENVLRKGDHSLEDKRLPVGYPLKVSSYGKSIFTCVTCILNLSPFGEKYNLESVVQDFKKKFPNLSFGPLQSNGLISVQGPFLAISALQKNILLNIKHSLSEQHVARNLKASDHGPGTRQANSGLSSELKNNFVQNEIKEEGLTVALDTDTYLYMITFRGEFYQRILKECGVTSYAAEDGEVTTIYLKSDKTKPGSRSLRCAKDRVEGLLAELYGFLRKERLSHEMSNNSEKRRRERACEMLRSQYPNVLVLLYQTYIDIIGSSSDIYEFARQVNKIMGNVPREPWR</sequence>
<evidence type="ECO:0000259" key="2">
    <source>
        <dbReference type="PROSITE" id="PS50102"/>
    </source>
</evidence>
<evidence type="ECO:0000313" key="4">
    <source>
        <dbReference type="Proteomes" id="UP000472272"/>
    </source>
</evidence>
<dbReference type="CDD" id="cd12546">
    <property type="entry name" value="RRM_RBM43"/>
    <property type="match status" value="1"/>
</dbReference>
<evidence type="ECO:0000313" key="3">
    <source>
        <dbReference type="Ensembl" id="ENSPMRP00000002390.1"/>
    </source>
</evidence>
<dbReference type="OMA" id="FYETHID"/>
<dbReference type="AlphaFoldDB" id="A0A670HT30"/>
<dbReference type="Gene3D" id="3.30.70.330">
    <property type="match status" value="1"/>
</dbReference>
<keyword evidence="4" id="KW-1185">Reference proteome</keyword>
<name>A0A670HT30_PODMU</name>
<dbReference type="InterPro" id="IPR000504">
    <property type="entry name" value="RRM_dom"/>
</dbReference>
<feature type="domain" description="RRM" evidence="2">
    <location>
        <begin position="126"/>
        <end position="213"/>
    </location>
</feature>
<dbReference type="PANTHER" id="PTHR15225">
    <property type="entry name" value="INTERFERON-INDUCED PROTEIN 35/NMI N-MYC/STAT INTERACTING PROTEIN"/>
    <property type="match status" value="1"/>
</dbReference>
<protein>
    <submittedName>
        <fullName evidence="3">RNA binding motif protein 43</fullName>
    </submittedName>
</protein>
<dbReference type="Pfam" id="PF23085">
    <property type="entry name" value="RRM_PARP14_3"/>
    <property type="match status" value="1"/>
</dbReference>
<gene>
    <name evidence="3" type="primary">RBM43</name>
</gene>
<reference evidence="3 4" key="1">
    <citation type="journal article" date="2019" name="Proc. Natl. Acad. Sci. U.S.A.">
        <title>Regulatory changes in pterin and carotenoid genes underlie balanced color polymorphisms in the wall lizard.</title>
        <authorList>
            <person name="Andrade P."/>
            <person name="Pinho C."/>
            <person name="Perez I de Lanuza G."/>
            <person name="Afonso S."/>
            <person name="Brejcha J."/>
            <person name="Rubin C.J."/>
            <person name="Wallerman O."/>
            <person name="Pereira P."/>
            <person name="Sabatino S.J."/>
            <person name="Bellati A."/>
            <person name="Pellitteri-Rosa D."/>
            <person name="Bosakova Z."/>
            <person name="Bunikis I."/>
            <person name="Carretero M.A."/>
            <person name="Feiner N."/>
            <person name="Marsik P."/>
            <person name="Pauperio F."/>
            <person name="Salvi D."/>
            <person name="Soler L."/>
            <person name="While G.M."/>
            <person name="Uller T."/>
            <person name="Font E."/>
            <person name="Andersson L."/>
            <person name="Carneiro M."/>
        </authorList>
    </citation>
    <scope>NUCLEOTIDE SEQUENCE</scope>
</reference>
<dbReference type="Ensembl" id="ENSPMRT00000002545.1">
    <property type="protein sequence ID" value="ENSPMRP00000002390.1"/>
    <property type="gene ID" value="ENSPMRG00000001735.1"/>
</dbReference>
<evidence type="ECO:0000256" key="1">
    <source>
        <dbReference type="PROSITE-ProRule" id="PRU00176"/>
    </source>
</evidence>
<accession>A0A670HT30</accession>
<reference evidence="3" key="3">
    <citation type="submission" date="2025-09" db="UniProtKB">
        <authorList>
            <consortium name="Ensembl"/>
        </authorList>
    </citation>
    <scope>IDENTIFICATION</scope>
</reference>
<dbReference type="PANTHER" id="PTHR15225:SF8">
    <property type="entry name" value="RNA-BINDING PROTEIN 43"/>
    <property type="match status" value="1"/>
</dbReference>
<dbReference type="SMART" id="SM00360">
    <property type="entry name" value="RRM"/>
    <property type="match status" value="1"/>
</dbReference>
<dbReference type="Proteomes" id="UP000472272">
    <property type="component" value="Chromosome 1"/>
</dbReference>
<dbReference type="InterPro" id="IPR012677">
    <property type="entry name" value="Nucleotide-bd_a/b_plait_sf"/>
</dbReference>
<reference evidence="3" key="2">
    <citation type="submission" date="2025-08" db="UniProtKB">
        <authorList>
            <consortium name="Ensembl"/>
        </authorList>
    </citation>
    <scope>IDENTIFICATION</scope>
</reference>
<dbReference type="SUPFAM" id="SSF54928">
    <property type="entry name" value="RNA-binding domain, RBD"/>
    <property type="match status" value="1"/>
</dbReference>
<dbReference type="GO" id="GO:0003723">
    <property type="term" value="F:RNA binding"/>
    <property type="evidence" value="ECO:0007669"/>
    <property type="project" value="UniProtKB-UniRule"/>
</dbReference>
<keyword evidence="1" id="KW-0694">RNA-binding</keyword>
<dbReference type="GeneTree" id="ENSGT00530000063686"/>
<dbReference type="InterPro" id="IPR035979">
    <property type="entry name" value="RBD_domain_sf"/>
</dbReference>